<keyword evidence="4" id="KW-0540">Nuclease</keyword>
<dbReference type="EMBL" id="BRYA01000091">
    <property type="protein sequence ID" value="GMI38767.1"/>
    <property type="molecule type" value="Genomic_DNA"/>
</dbReference>
<evidence type="ECO:0000256" key="8">
    <source>
        <dbReference type="ARBA" id="ARBA00022842"/>
    </source>
</evidence>
<sequence length="235" mass="27043">MLRSDANFVKGGTLHFSYTSMGYDFVFAIVKIADGEEALILNTHLESHHKVKDEDGNRKNNIMSTGVFAREDQIKQISSFVEGYTENRPEIKFVILHGDMNWDDSNANKLRIERNERFGCDEDLVESLGDNWVDAWLEMQDTTDHKRDPGYTYDSLIPFNGGSYSVRKRLDRILFWQRPEGGSHLQTTKCVVVEESKKNVKERTEWVGEKYLNSVVMPPSDHFAVLATFDYFVAS</sequence>
<comment type="caution">
    <text evidence="11">The sequence shown here is derived from an EMBL/GenBank/DDBJ whole genome shotgun (WGS) entry which is preliminary data.</text>
</comment>
<evidence type="ECO:0000313" key="12">
    <source>
        <dbReference type="Proteomes" id="UP001165065"/>
    </source>
</evidence>
<dbReference type="AlphaFoldDB" id="A0A9W7G9G2"/>
<keyword evidence="12" id="KW-1185">Reference proteome</keyword>
<evidence type="ECO:0000256" key="4">
    <source>
        <dbReference type="ARBA" id="ARBA00022722"/>
    </source>
</evidence>
<dbReference type="SUPFAM" id="SSF56219">
    <property type="entry name" value="DNase I-like"/>
    <property type="match status" value="1"/>
</dbReference>
<dbReference type="PANTHER" id="PTHR15822:SF4">
    <property type="entry name" value="TYROSYL-DNA PHOSPHODIESTERASE 2"/>
    <property type="match status" value="1"/>
</dbReference>
<evidence type="ECO:0008006" key="13">
    <source>
        <dbReference type="Google" id="ProtNLM"/>
    </source>
</evidence>
<dbReference type="InterPro" id="IPR051547">
    <property type="entry name" value="TDP2-like"/>
</dbReference>
<keyword evidence="8" id="KW-0460">Magnesium</keyword>
<keyword evidence="7" id="KW-0378">Hydrolase</keyword>
<dbReference type="GO" id="GO:0006302">
    <property type="term" value="P:double-strand break repair"/>
    <property type="evidence" value="ECO:0007669"/>
    <property type="project" value="TreeGrafter"/>
</dbReference>
<dbReference type="InterPro" id="IPR036691">
    <property type="entry name" value="Endo/exonu/phosph_ase_sf"/>
</dbReference>
<comment type="cofactor">
    <cofactor evidence="2">
        <name>Mg(2+)</name>
        <dbReference type="ChEBI" id="CHEBI:18420"/>
    </cofactor>
</comment>
<evidence type="ECO:0000256" key="5">
    <source>
        <dbReference type="ARBA" id="ARBA00022723"/>
    </source>
</evidence>
<dbReference type="OrthoDB" id="9975959at2759"/>
<evidence type="ECO:0000256" key="1">
    <source>
        <dbReference type="ARBA" id="ARBA00001936"/>
    </source>
</evidence>
<dbReference type="GO" id="GO:0005737">
    <property type="term" value="C:cytoplasm"/>
    <property type="evidence" value="ECO:0007669"/>
    <property type="project" value="TreeGrafter"/>
</dbReference>
<dbReference type="GO" id="GO:0004518">
    <property type="term" value="F:nuclease activity"/>
    <property type="evidence" value="ECO:0007669"/>
    <property type="project" value="UniProtKB-KW"/>
</dbReference>
<organism evidence="11 12">
    <name type="scientific">Triparma columacea</name>
    <dbReference type="NCBI Taxonomy" id="722753"/>
    <lineage>
        <taxon>Eukaryota</taxon>
        <taxon>Sar</taxon>
        <taxon>Stramenopiles</taxon>
        <taxon>Ochrophyta</taxon>
        <taxon>Bolidophyceae</taxon>
        <taxon>Parmales</taxon>
        <taxon>Triparmaceae</taxon>
        <taxon>Triparma</taxon>
    </lineage>
</organism>
<dbReference type="Gene3D" id="3.60.10.10">
    <property type="entry name" value="Endonuclease/exonuclease/phosphatase"/>
    <property type="match status" value="1"/>
</dbReference>
<protein>
    <recommendedName>
        <fullName evidence="13">Endonuclease/exonuclease/phosphatase domain-containing protein</fullName>
    </recommendedName>
</protein>
<comment type="subcellular location">
    <subcellularLocation>
        <location evidence="3">Nucleus</location>
    </subcellularLocation>
</comment>
<evidence type="ECO:0000256" key="10">
    <source>
        <dbReference type="ARBA" id="ARBA00023242"/>
    </source>
</evidence>
<dbReference type="GO" id="GO:0005634">
    <property type="term" value="C:nucleus"/>
    <property type="evidence" value="ECO:0007669"/>
    <property type="project" value="UniProtKB-SubCell"/>
</dbReference>
<evidence type="ECO:0000256" key="7">
    <source>
        <dbReference type="ARBA" id="ARBA00022801"/>
    </source>
</evidence>
<dbReference type="GO" id="GO:0003697">
    <property type="term" value="F:single-stranded DNA binding"/>
    <property type="evidence" value="ECO:0007669"/>
    <property type="project" value="TreeGrafter"/>
</dbReference>
<keyword evidence="6" id="KW-0227">DNA damage</keyword>
<accession>A0A9W7G9G2</accession>
<proteinExistence type="predicted"/>
<dbReference type="PANTHER" id="PTHR15822">
    <property type="entry name" value="TRAF AND TNF RECEPTOR-ASSOCIATED PROTEIN"/>
    <property type="match status" value="1"/>
</dbReference>
<dbReference type="GO" id="GO:0070260">
    <property type="term" value="F:5'-tyrosyl-DNA phosphodiesterase activity"/>
    <property type="evidence" value="ECO:0007669"/>
    <property type="project" value="TreeGrafter"/>
</dbReference>
<gene>
    <name evidence="11" type="ORF">TrCOL_g7996</name>
</gene>
<evidence type="ECO:0000256" key="9">
    <source>
        <dbReference type="ARBA" id="ARBA00023204"/>
    </source>
</evidence>
<reference evidence="12" key="1">
    <citation type="journal article" date="2023" name="Commun. Biol.">
        <title>Genome analysis of Parmales, the sister group of diatoms, reveals the evolutionary specialization of diatoms from phago-mixotrophs to photoautotrophs.</title>
        <authorList>
            <person name="Ban H."/>
            <person name="Sato S."/>
            <person name="Yoshikawa S."/>
            <person name="Yamada K."/>
            <person name="Nakamura Y."/>
            <person name="Ichinomiya M."/>
            <person name="Sato N."/>
            <person name="Blanc-Mathieu R."/>
            <person name="Endo H."/>
            <person name="Kuwata A."/>
            <person name="Ogata H."/>
        </authorList>
    </citation>
    <scope>NUCLEOTIDE SEQUENCE [LARGE SCALE GENOMIC DNA]</scope>
</reference>
<comment type="cofactor">
    <cofactor evidence="1">
        <name>Mn(2+)</name>
        <dbReference type="ChEBI" id="CHEBI:29035"/>
    </cofactor>
</comment>
<dbReference type="Proteomes" id="UP001165065">
    <property type="component" value="Unassembled WGS sequence"/>
</dbReference>
<evidence type="ECO:0000313" key="11">
    <source>
        <dbReference type="EMBL" id="GMI38767.1"/>
    </source>
</evidence>
<dbReference type="GO" id="GO:0046872">
    <property type="term" value="F:metal ion binding"/>
    <property type="evidence" value="ECO:0007669"/>
    <property type="project" value="UniProtKB-KW"/>
</dbReference>
<evidence type="ECO:0000256" key="2">
    <source>
        <dbReference type="ARBA" id="ARBA00001946"/>
    </source>
</evidence>
<evidence type="ECO:0000256" key="3">
    <source>
        <dbReference type="ARBA" id="ARBA00004123"/>
    </source>
</evidence>
<evidence type="ECO:0000256" key="6">
    <source>
        <dbReference type="ARBA" id="ARBA00022763"/>
    </source>
</evidence>
<name>A0A9W7G9G2_9STRA</name>
<keyword evidence="10" id="KW-0539">Nucleus</keyword>
<keyword evidence="5" id="KW-0479">Metal-binding</keyword>
<keyword evidence="9" id="KW-0234">DNA repair</keyword>